<evidence type="ECO:0000259" key="12">
    <source>
        <dbReference type="PROSITE" id="PS50157"/>
    </source>
</evidence>
<dbReference type="FunFam" id="3.30.160.60:FF:000744">
    <property type="entry name" value="zinc finger E-box-binding homeobox 1"/>
    <property type="match status" value="1"/>
</dbReference>
<evidence type="ECO:0000256" key="11">
    <source>
        <dbReference type="PROSITE-ProRule" id="PRU00042"/>
    </source>
</evidence>
<protein>
    <recommendedName>
        <fullName evidence="12">C2H2-type domain-containing protein</fullName>
    </recommendedName>
</protein>
<sequence>MVDVVGSSEISTDLQTLAKNVNQNANLALTGNTLIAQTPTLTNVSSSRQKPSSCDLCGKVFSRYDNLERHRRIHQGEKLYHCDICSKSFAQSSYLKVHRRTHSGERPFKCNICGYAFSRSDHLVRHIRTHHANQQFVTNSKSCLNTHANQQLSGQSASNGQCMDSCNNNHNNHFQSNAVACRCPVNDCSSCKEACPENSYNCSMGCEMGQFSSQEHQHVTSNSKAHRSIQSCQGSAQRAGSNPFNCDICWKAFSQTSHVNIHKRIHAAVLPYRCHLCGKSFSRQDNLKRHIITHKGLKLYSCKVCNKAFSRRSYLKVHHRIHSGERPYRCTICDYAFSRNDHLIRHNRPNKGERKFSCVPLHNKEGYQGSSVGCGSQELLQHHLSDSTDQINNNDENVNRIANEEAADNNSNNNATDISCSESFDPNIIANTTTTTPTTTTTTTANNISQHLTPCLQQPGPELASETADTEELAASGHQQLHHITSVPITQIFPTIQMSPSTSQIFPAIQMAATHMYPINTQIGPTQPVATKNIAEANKTL</sequence>
<feature type="domain" description="C2H2-type" evidence="12">
    <location>
        <begin position="328"/>
        <end position="355"/>
    </location>
</feature>
<evidence type="ECO:0000256" key="1">
    <source>
        <dbReference type="ARBA" id="ARBA00004123"/>
    </source>
</evidence>
<dbReference type="FunFam" id="3.30.160.60:FF:000512">
    <property type="entry name" value="zinc finger protein 197 isoform X1"/>
    <property type="match status" value="1"/>
</dbReference>
<evidence type="ECO:0000256" key="7">
    <source>
        <dbReference type="ARBA" id="ARBA00023015"/>
    </source>
</evidence>
<dbReference type="PANTHER" id="PTHR23235:SF155">
    <property type="entry name" value="EARLY GROWTH RESPONSE 4-RELATED"/>
    <property type="match status" value="1"/>
</dbReference>
<dbReference type="FunFam" id="3.30.160.60:FF:000875">
    <property type="entry name" value="zinc finger protein 236 isoform X7"/>
    <property type="match status" value="1"/>
</dbReference>
<keyword evidence="3" id="KW-0479">Metal-binding</keyword>
<feature type="domain" description="C2H2-type" evidence="12">
    <location>
        <begin position="80"/>
        <end position="107"/>
    </location>
</feature>
<keyword evidence="8" id="KW-0238">DNA-binding</keyword>
<organism evidence="13">
    <name type="scientific">Octopus bimaculoides</name>
    <name type="common">California two-spotted octopus</name>
    <dbReference type="NCBI Taxonomy" id="37653"/>
    <lineage>
        <taxon>Eukaryota</taxon>
        <taxon>Metazoa</taxon>
        <taxon>Spiralia</taxon>
        <taxon>Lophotrochozoa</taxon>
        <taxon>Mollusca</taxon>
        <taxon>Cephalopoda</taxon>
        <taxon>Coleoidea</taxon>
        <taxon>Octopodiformes</taxon>
        <taxon>Octopoda</taxon>
        <taxon>Incirrata</taxon>
        <taxon>Octopodidae</taxon>
        <taxon>Octopus</taxon>
    </lineage>
</organism>
<feature type="domain" description="C2H2-type" evidence="12">
    <location>
        <begin position="108"/>
        <end position="135"/>
    </location>
</feature>
<evidence type="ECO:0000256" key="8">
    <source>
        <dbReference type="ARBA" id="ARBA00023125"/>
    </source>
</evidence>
<feature type="domain" description="C2H2-type" evidence="12">
    <location>
        <begin position="300"/>
        <end position="327"/>
    </location>
</feature>
<dbReference type="SUPFAM" id="SSF57667">
    <property type="entry name" value="beta-beta-alpha zinc fingers"/>
    <property type="match status" value="5"/>
</dbReference>
<evidence type="ECO:0000256" key="9">
    <source>
        <dbReference type="ARBA" id="ARBA00023163"/>
    </source>
</evidence>
<evidence type="ECO:0000256" key="4">
    <source>
        <dbReference type="ARBA" id="ARBA00022737"/>
    </source>
</evidence>
<evidence type="ECO:0000256" key="2">
    <source>
        <dbReference type="ARBA" id="ARBA00006991"/>
    </source>
</evidence>
<dbReference type="FunFam" id="3.30.160.60:FF:001732">
    <property type="entry name" value="Zgc:162936"/>
    <property type="match status" value="1"/>
</dbReference>
<dbReference type="GO" id="GO:0045893">
    <property type="term" value="P:positive regulation of DNA-templated transcription"/>
    <property type="evidence" value="ECO:0007669"/>
    <property type="project" value="UniProtKB-ARBA"/>
</dbReference>
<dbReference type="Gene3D" id="3.30.160.60">
    <property type="entry name" value="Classic Zinc Finger"/>
    <property type="match status" value="7"/>
</dbReference>
<dbReference type="OrthoDB" id="8922241at2759"/>
<dbReference type="GO" id="GO:0000981">
    <property type="term" value="F:DNA-binding transcription factor activity, RNA polymerase II-specific"/>
    <property type="evidence" value="ECO:0007669"/>
    <property type="project" value="TreeGrafter"/>
</dbReference>
<dbReference type="PROSITE" id="PS00028">
    <property type="entry name" value="ZINC_FINGER_C2H2_1"/>
    <property type="match status" value="6"/>
</dbReference>
<evidence type="ECO:0000313" key="13">
    <source>
        <dbReference type="EMBL" id="KOF83563.1"/>
    </source>
</evidence>
<gene>
    <name evidence="13" type="ORF">OCBIM_22023553mg</name>
</gene>
<dbReference type="KEGG" id="obi:106873128"/>
<reference evidence="13" key="1">
    <citation type="submission" date="2015-07" db="EMBL/GenBank/DDBJ databases">
        <title>MeaNS - Measles Nucleotide Surveillance Program.</title>
        <authorList>
            <person name="Tran T."/>
            <person name="Druce J."/>
        </authorList>
    </citation>
    <scope>NUCLEOTIDE SEQUENCE</scope>
    <source>
        <strain evidence="13">UCB-OBI-ISO-001</strain>
        <tissue evidence="13">Gonad</tissue>
    </source>
</reference>
<keyword evidence="7" id="KW-0805">Transcription regulation</keyword>
<dbReference type="PANTHER" id="PTHR23235">
    <property type="entry name" value="KRUEPPEL-LIKE TRANSCRIPTION FACTOR"/>
    <property type="match status" value="1"/>
</dbReference>
<dbReference type="FunFam" id="3.30.160.60:FF:000100">
    <property type="entry name" value="Zinc finger 45-like"/>
    <property type="match status" value="1"/>
</dbReference>
<dbReference type="GO" id="GO:0000978">
    <property type="term" value="F:RNA polymerase II cis-regulatory region sequence-specific DNA binding"/>
    <property type="evidence" value="ECO:0007669"/>
    <property type="project" value="TreeGrafter"/>
</dbReference>
<dbReference type="SMART" id="SM00355">
    <property type="entry name" value="ZnF_C2H2"/>
    <property type="match status" value="7"/>
</dbReference>
<keyword evidence="9" id="KW-0804">Transcription</keyword>
<dbReference type="GO" id="GO:0008270">
    <property type="term" value="F:zinc ion binding"/>
    <property type="evidence" value="ECO:0007669"/>
    <property type="project" value="UniProtKB-KW"/>
</dbReference>
<dbReference type="EMBL" id="KQ419432">
    <property type="protein sequence ID" value="KOF83563.1"/>
    <property type="molecule type" value="Genomic_DNA"/>
</dbReference>
<dbReference type="Pfam" id="PF00096">
    <property type="entry name" value="zf-C2H2"/>
    <property type="match status" value="7"/>
</dbReference>
<feature type="domain" description="C2H2-type" evidence="12">
    <location>
        <begin position="52"/>
        <end position="79"/>
    </location>
</feature>
<keyword evidence="4" id="KW-0677">Repeat</keyword>
<evidence type="ECO:0000256" key="6">
    <source>
        <dbReference type="ARBA" id="ARBA00022833"/>
    </source>
</evidence>
<feature type="domain" description="C2H2-type" evidence="12">
    <location>
        <begin position="272"/>
        <end position="299"/>
    </location>
</feature>
<keyword evidence="10" id="KW-0539">Nucleus</keyword>
<comment type="subcellular location">
    <subcellularLocation>
        <location evidence="1">Nucleus</location>
    </subcellularLocation>
</comment>
<evidence type="ECO:0000256" key="10">
    <source>
        <dbReference type="ARBA" id="ARBA00023242"/>
    </source>
</evidence>
<comment type="similarity">
    <text evidence="2">Belongs to the krueppel C2H2-type zinc-finger protein family.</text>
</comment>
<dbReference type="GO" id="GO:0005634">
    <property type="term" value="C:nucleus"/>
    <property type="evidence" value="ECO:0007669"/>
    <property type="project" value="UniProtKB-SubCell"/>
</dbReference>
<dbReference type="FunFam" id="3.30.160.60:FF:000110">
    <property type="entry name" value="Zinc finger protein-like"/>
    <property type="match status" value="1"/>
</dbReference>
<accession>A0A0L8H2R8</accession>
<dbReference type="PROSITE" id="PS50157">
    <property type="entry name" value="ZINC_FINGER_C2H2_2"/>
    <property type="match status" value="7"/>
</dbReference>
<dbReference type="GO" id="GO:0005694">
    <property type="term" value="C:chromosome"/>
    <property type="evidence" value="ECO:0007669"/>
    <property type="project" value="UniProtKB-ARBA"/>
</dbReference>
<dbReference type="FunFam" id="3.30.160.60:FF:000761">
    <property type="entry name" value="Zinc finger protein 449"/>
    <property type="match status" value="1"/>
</dbReference>
<proteinExistence type="inferred from homology"/>
<dbReference type="InterPro" id="IPR013087">
    <property type="entry name" value="Znf_C2H2_type"/>
</dbReference>
<name>A0A0L8H2R8_OCTBM</name>
<dbReference type="AlphaFoldDB" id="A0A0L8H2R8"/>
<dbReference type="InterPro" id="IPR036236">
    <property type="entry name" value="Znf_C2H2_sf"/>
</dbReference>
<keyword evidence="5 11" id="KW-0863">Zinc-finger</keyword>
<evidence type="ECO:0000256" key="3">
    <source>
        <dbReference type="ARBA" id="ARBA00022723"/>
    </source>
</evidence>
<keyword evidence="6" id="KW-0862">Zinc</keyword>
<feature type="domain" description="C2H2-type" evidence="12">
    <location>
        <begin position="244"/>
        <end position="271"/>
    </location>
</feature>
<evidence type="ECO:0000256" key="5">
    <source>
        <dbReference type="ARBA" id="ARBA00022771"/>
    </source>
</evidence>